<dbReference type="InterPro" id="IPR052745">
    <property type="entry name" value="G3P_Oxidase/Oxidoreductase"/>
</dbReference>
<dbReference type="EMBL" id="JAAGPU010000041">
    <property type="protein sequence ID" value="NEU06343.1"/>
    <property type="molecule type" value="Genomic_DNA"/>
</dbReference>
<dbReference type="InterPro" id="IPR041854">
    <property type="entry name" value="BFD-like_2Fe2S-bd_dom_sf"/>
</dbReference>
<dbReference type="PANTHER" id="PTHR42720">
    <property type="entry name" value="GLYCEROL-3-PHOSPHATE DEHYDROGENASE"/>
    <property type="match status" value="1"/>
</dbReference>
<protein>
    <submittedName>
        <fullName evidence="2">(2Fe-2S)-binding protein</fullName>
    </submittedName>
</protein>
<evidence type="ECO:0000259" key="1">
    <source>
        <dbReference type="Pfam" id="PF04324"/>
    </source>
</evidence>
<dbReference type="InterPro" id="IPR007419">
    <property type="entry name" value="BFD-like_2Fe2S-bd_dom"/>
</dbReference>
<dbReference type="Gene3D" id="1.10.10.1100">
    <property type="entry name" value="BFD-like [2Fe-2S]-binding domain"/>
    <property type="match status" value="1"/>
</dbReference>
<keyword evidence="3" id="KW-1185">Reference proteome</keyword>
<organism evidence="2 3">
    <name type="scientific">Clostridium senegalense</name>
    <dbReference type="NCBI Taxonomy" id="1465809"/>
    <lineage>
        <taxon>Bacteria</taxon>
        <taxon>Bacillati</taxon>
        <taxon>Bacillota</taxon>
        <taxon>Clostridia</taxon>
        <taxon>Eubacteriales</taxon>
        <taxon>Clostridiaceae</taxon>
        <taxon>Clostridium</taxon>
    </lineage>
</organism>
<dbReference type="RefSeq" id="WP_061996522.1">
    <property type="nucleotide sequence ID" value="NZ_JAAGPU010000041.1"/>
</dbReference>
<evidence type="ECO:0000313" key="2">
    <source>
        <dbReference type="EMBL" id="NEU06343.1"/>
    </source>
</evidence>
<sequence>MSKENIVCLCNYITEEDIIEAVKNGASNLEDVKARTGARSGICKGGRCSYRIKHIIEDYR</sequence>
<feature type="domain" description="BFD-like [2Fe-2S]-binding" evidence="1">
    <location>
        <begin position="6"/>
        <end position="57"/>
    </location>
</feature>
<name>A0A6M0H8E8_9CLOT</name>
<dbReference type="Pfam" id="PF04324">
    <property type="entry name" value="Fer2_BFD"/>
    <property type="match status" value="1"/>
</dbReference>
<reference evidence="2 3" key="1">
    <citation type="submission" date="2020-02" db="EMBL/GenBank/DDBJ databases">
        <title>Genome assembly of a novel Clostridium senegalense strain.</title>
        <authorList>
            <person name="Gupta T.B."/>
            <person name="Jauregui R."/>
            <person name="Maclean P."/>
            <person name="Nawarathana A."/>
            <person name="Brightwell G."/>
        </authorList>
    </citation>
    <scope>NUCLEOTIDE SEQUENCE [LARGE SCALE GENOMIC DNA]</scope>
    <source>
        <strain evidence="2 3">AGRFS4</strain>
    </source>
</reference>
<dbReference type="AlphaFoldDB" id="A0A6M0H8E8"/>
<evidence type="ECO:0000313" key="3">
    <source>
        <dbReference type="Proteomes" id="UP000481872"/>
    </source>
</evidence>
<gene>
    <name evidence="2" type="ORF">G3M99_16135</name>
</gene>
<comment type="caution">
    <text evidence="2">The sequence shown here is derived from an EMBL/GenBank/DDBJ whole genome shotgun (WGS) entry which is preliminary data.</text>
</comment>
<proteinExistence type="predicted"/>
<dbReference type="Proteomes" id="UP000481872">
    <property type="component" value="Unassembled WGS sequence"/>
</dbReference>
<dbReference type="PANTHER" id="PTHR42720:SF1">
    <property type="entry name" value="GLYCEROL 3-PHOSPHATE OXIDASE"/>
    <property type="match status" value="1"/>
</dbReference>
<accession>A0A6M0H8E8</accession>